<reference evidence="3" key="1">
    <citation type="journal article" date="2017" name="Nat. Microbiol.">
        <title>Global analysis of biosynthetic gene clusters reveals vast potential of secondary metabolite production in Penicillium species.</title>
        <authorList>
            <person name="Nielsen J.C."/>
            <person name="Grijseels S."/>
            <person name="Prigent S."/>
            <person name="Ji B."/>
            <person name="Dainat J."/>
            <person name="Nielsen K.F."/>
            <person name="Frisvad J.C."/>
            <person name="Workman M."/>
            <person name="Nielsen J."/>
        </authorList>
    </citation>
    <scope>NUCLEOTIDE SEQUENCE [LARGE SCALE GENOMIC DNA]</scope>
    <source>
        <strain evidence="3">IBT 13039</strain>
    </source>
</reference>
<feature type="compositionally biased region" description="Low complexity" evidence="1">
    <location>
        <begin position="87"/>
        <end position="101"/>
    </location>
</feature>
<dbReference type="Proteomes" id="UP000191691">
    <property type="component" value="Unassembled WGS sequence"/>
</dbReference>
<evidence type="ECO:0000256" key="1">
    <source>
        <dbReference type="SAM" id="MobiDB-lite"/>
    </source>
</evidence>
<evidence type="ECO:0000313" key="2">
    <source>
        <dbReference type="EMBL" id="OQE74578.1"/>
    </source>
</evidence>
<accession>A0A1V6XHK0</accession>
<proteinExistence type="predicted"/>
<dbReference type="EMBL" id="MOOB01000079">
    <property type="protein sequence ID" value="OQE74578.1"/>
    <property type="molecule type" value="Genomic_DNA"/>
</dbReference>
<organism evidence="2 3">
    <name type="scientific">Penicillium nalgiovense</name>
    <dbReference type="NCBI Taxonomy" id="60175"/>
    <lineage>
        <taxon>Eukaryota</taxon>
        <taxon>Fungi</taxon>
        <taxon>Dikarya</taxon>
        <taxon>Ascomycota</taxon>
        <taxon>Pezizomycotina</taxon>
        <taxon>Eurotiomycetes</taxon>
        <taxon>Eurotiomycetidae</taxon>
        <taxon>Eurotiales</taxon>
        <taxon>Aspergillaceae</taxon>
        <taxon>Penicillium</taxon>
    </lineage>
</organism>
<sequence length="135" mass="13722">MDARRRELEIQLTQEHVRLQVEAIIAEEFGPRGRGSRGMGGRGGARGGRGRGSARGGRGRGAGRGAFHGAEANPDQPEAPVASCPQPDADAPAAPNDGAAASNEGPVEDDGPADNDTPGPRAPSPAAADGQDRRV</sequence>
<protein>
    <submittedName>
        <fullName evidence="2">Uncharacterized protein</fullName>
    </submittedName>
</protein>
<comment type="caution">
    <text evidence="2">The sequence shown here is derived from an EMBL/GenBank/DDBJ whole genome shotgun (WGS) entry which is preliminary data.</text>
</comment>
<feature type="compositionally biased region" description="Gly residues" evidence="1">
    <location>
        <begin position="32"/>
        <end position="66"/>
    </location>
</feature>
<feature type="region of interest" description="Disordered" evidence="1">
    <location>
        <begin position="25"/>
        <end position="135"/>
    </location>
</feature>
<gene>
    <name evidence="2" type="ORF">PENNAL_c0079G08665</name>
</gene>
<evidence type="ECO:0000313" key="3">
    <source>
        <dbReference type="Proteomes" id="UP000191691"/>
    </source>
</evidence>
<keyword evidence="3" id="KW-1185">Reference proteome</keyword>
<name>A0A1V6XHK0_PENNA</name>
<dbReference type="AlphaFoldDB" id="A0A1V6XHK0"/>